<evidence type="ECO:0000313" key="6">
    <source>
        <dbReference type="Proteomes" id="UP000243494"/>
    </source>
</evidence>
<feature type="domain" description="PAS" evidence="4">
    <location>
        <begin position="220"/>
        <end position="266"/>
    </location>
</feature>
<dbReference type="GO" id="GO:0006355">
    <property type="term" value="P:regulation of DNA-templated transcription"/>
    <property type="evidence" value="ECO:0007669"/>
    <property type="project" value="InterPro"/>
</dbReference>
<keyword evidence="2" id="KW-0067">ATP-binding</keyword>
<evidence type="ECO:0000313" key="5">
    <source>
        <dbReference type="EMBL" id="RDY24359.1"/>
    </source>
</evidence>
<dbReference type="InterPro" id="IPR002078">
    <property type="entry name" value="Sigma_54_int"/>
</dbReference>
<dbReference type="GO" id="GO:0005524">
    <property type="term" value="F:ATP binding"/>
    <property type="evidence" value="ECO:0007669"/>
    <property type="project" value="UniProtKB-KW"/>
</dbReference>
<dbReference type="CDD" id="cd00009">
    <property type="entry name" value="AAA"/>
    <property type="match status" value="1"/>
</dbReference>
<keyword evidence="1" id="KW-0547">Nucleotide-binding</keyword>
<dbReference type="Proteomes" id="UP000243494">
    <property type="component" value="Unassembled WGS sequence"/>
</dbReference>
<dbReference type="CDD" id="cd00130">
    <property type="entry name" value="PAS"/>
    <property type="match status" value="1"/>
</dbReference>
<dbReference type="Gene3D" id="1.10.8.60">
    <property type="match status" value="1"/>
</dbReference>
<dbReference type="PANTHER" id="PTHR32071:SF57">
    <property type="entry name" value="C4-DICARBOXYLATE TRANSPORT TRANSCRIPTIONAL REGULATORY PROTEIN DCTD"/>
    <property type="match status" value="1"/>
</dbReference>
<dbReference type="InterPro" id="IPR036388">
    <property type="entry name" value="WH-like_DNA-bd_sf"/>
</dbReference>
<evidence type="ECO:0000256" key="2">
    <source>
        <dbReference type="ARBA" id="ARBA00022840"/>
    </source>
</evidence>
<dbReference type="Gene3D" id="3.30.450.20">
    <property type="entry name" value="PAS domain"/>
    <property type="match status" value="1"/>
</dbReference>
<dbReference type="SUPFAM" id="SSF55785">
    <property type="entry name" value="PYP-like sensor domain (PAS domain)"/>
    <property type="match status" value="1"/>
</dbReference>
<dbReference type="InterPro" id="IPR003593">
    <property type="entry name" value="AAA+_ATPase"/>
</dbReference>
<gene>
    <name evidence="5" type="ORF">CHF27_003110</name>
</gene>
<sequence length="700" mass="80099">MKKKVAVMCVSKKSNEFYAKHLENIFTNKIEFFYYSLDENGFENMIKADLYLVCSTSSNVFDYSMSCIPSDSNVVISSITFNKESIEKVKKIREGATILMVNLSKNMAIEAVSTLNRIGINDINFIPLGPTDNSESIKEAEEYKNIKIAVTCGESRYIPDFVEEVIDLGGRVFTERVLVEMILKLDISSIMKTKPFKSYIQQLAERDYGIDELTRKVSNIELKFDLVLDSIDIGVIGIDVNNRIFEFNTAAENILHLKKEDVLDKTTDESLPFMPLNIYRDNLLTNDVRLITIKGVLVSLRTTSIVQNENFKGYFAIIERFKDEEDKQRKLRLQLLNRGHKAKYTFDDIKGNCPILKKVKEVAAKMSKSNASILIYGESGTGKELFAHAIHNESHRKDMPFVAINCAALPENLLESELFGYEEGSFTGAKKGGKAGLFEYAHTGTLFLDEIENMSQSLQVKLLRVLQEKEVIRIGSEKITSIDVKIIAASNEKIKDMVNKGTFRKDLYYRINALPINIPPLRERKGDVLLIADGIKKSIPAEFELSDEVKEIFMTYEWEGNIRELRNVIEYLAYVDKSVINIEDLPPTFLDEKDSDGKFYHREYNNKFWMDIFPREKVEKYVYVLKMFYKAKKEKVSIGRKNISDASQNTDYPLSEQEARTIISYLAKNQLVLISRGRKGSEITSKGIEMVDKMVEMGKY</sequence>
<dbReference type="InterPro" id="IPR025662">
    <property type="entry name" value="Sigma_54_int_dom_ATP-bd_1"/>
</dbReference>
<dbReference type="RefSeq" id="WP_095405575.1">
    <property type="nucleotide sequence ID" value="NZ_NOJZ02000003.1"/>
</dbReference>
<dbReference type="Pfam" id="PF25601">
    <property type="entry name" value="AAA_lid_14"/>
    <property type="match status" value="1"/>
</dbReference>
<dbReference type="InterPro" id="IPR013767">
    <property type="entry name" value="PAS_fold"/>
</dbReference>
<dbReference type="InterPro" id="IPR025943">
    <property type="entry name" value="Sigma_54_int_dom_ATP-bd_2"/>
</dbReference>
<dbReference type="EMBL" id="NOJZ02000003">
    <property type="protein sequence ID" value="RDY24359.1"/>
    <property type="molecule type" value="Genomic_DNA"/>
</dbReference>
<dbReference type="InterPro" id="IPR058031">
    <property type="entry name" value="AAA_lid_NorR"/>
</dbReference>
<reference evidence="5 6" key="1">
    <citation type="journal article" date="2017" name="Genome Announc.">
        <title>Draft Genome Sequence of Romboutsia maritimum sp. nov. Strain CCRI-22766(T), Isolated from Coastal Estuarine Mud.</title>
        <authorList>
            <person name="Maheux A.F."/>
            <person name="Boudreau D.K."/>
            <person name="Berube E."/>
            <person name="Boissinot M."/>
            <person name="Raymond F."/>
            <person name="Brodeur S."/>
            <person name="Corbeil J."/>
            <person name="Brightwell G."/>
            <person name="Broda D."/>
            <person name="Omar R.F."/>
            <person name="Bergeron M.G."/>
        </authorList>
    </citation>
    <scope>NUCLEOTIDE SEQUENCE [LARGE SCALE GENOMIC DNA]</scope>
    <source>
        <strain evidence="5 6">CCRI-22766</strain>
    </source>
</reference>
<comment type="caution">
    <text evidence="5">The sequence shown here is derived from an EMBL/GenBank/DDBJ whole genome shotgun (WGS) entry which is preliminary data.</text>
</comment>
<dbReference type="SMART" id="SM00382">
    <property type="entry name" value="AAA"/>
    <property type="match status" value="1"/>
</dbReference>
<dbReference type="FunFam" id="3.40.50.300:FF:000006">
    <property type="entry name" value="DNA-binding transcriptional regulator NtrC"/>
    <property type="match status" value="1"/>
</dbReference>
<dbReference type="InterPro" id="IPR000014">
    <property type="entry name" value="PAS"/>
</dbReference>
<dbReference type="PROSITE" id="PS50045">
    <property type="entry name" value="SIGMA54_INTERACT_4"/>
    <property type="match status" value="1"/>
</dbReference>
<name>A0A371IV72_9FIRM</name>
<dbReference type="Pfam" id="PF00158">
    <property type="entry name" value="Sigma54_activat"/>
    <property type="match status" value="1"/>
</dbReference>
<dbReference type="PROSITE" id="PS00676">
    <property type="entry name" value="SIGMA54_INTERACT_2"/>
    <property type="match status" value="1"/>
</dbReference>
<dbReference type="Gene3D" id="3.40.50.300">
    <property type="entry name" value="P-loop containing nucleotide triphosphate hydrolases"/>
    <property type="match status" value="1"/>
</dbReference>
<evidence type="ECO:0000259" key="4">
    <source>
        <dbReference type="PROSITE" id="PS50112"/>
    </source>
</evidence>
<dbReference type="PROSITE" id="PS00675">
    <property type="entry name" value="SIGMA54_INTERACT_1"/>
    <property type="match status" value="1"/>
</dbReference>
<dbReference type="PROSITE" id="PS50112">
    <property type="entry name" value="PAS"/>
    <property type="match status" value="1"/>
</dbReference>
<dbReference type="OrthoDB" id="9803970at2"/>
<dbReference type="InterPro" id="IPR035965">
    <property type="entry name" value="PAS-like_dom_sf"/>
</dbReference>
<dbReference type="SUPFAM" id="SSF52540">
    <property type="entry name" value="P-loop containing nucleoside triphosphate hydrolases"/>
    <property type="match status" value="1"/>
</dbReference>
<organism evidence="5 6">
    <name type="scientific">Romboutsia maritimum</name>
    <dbReference type="NCBI Taxonomy" id="2020948"/>
    <lineage>
        <taxon>Bacteria</taxon>
        <taxon>Bacillati</taxon>
        <taxon>Bacillota</taxon>
        <taxon>Clostridia</taxon>
        <taxon>Peptostreptococcales</taxon>
        <taxon>Peptostreptococcaceae</taxon>
        <taxon>Romboutsia</taxon>
    </lineage>
</organism>
<protein>
    <submittedName>
        <fullName evidence="5">AAA family ATPase</fullName>
    </submittedName>
</protein>
<dbReference type="Pfam" id="PF00989">
    <property type="entry name" value="PAS"/>
    <property type="match status" value="1"/>
</dbReference>
<keyword evidence="6" id="KW-1185">Reference proteome</keyword>
<dbReference type="Gene3D" id="1.10.10.10">
    <property type="entry name" value="Winged helix-like DNA-binding domain superfamily/Winged helix DNA-binding domain"/>
    <property type="match status" value="1"/>
</dbReference>
<dbReference type="InterPro" id="IPR027417">
    <property type="entry name" value="P-loop_NTPase"/>
</dbReference>
<dbReference type="AlphaFoldDB" id="A0A371IV72"/>
<proteinExistence type="predicted"/>
<accession>A0A371IV72</accession>
<dbReference type="PANTHER" id="PTHR32071">
    <property type="entry name" value="TRANSCRIPTIONAL REGULATORY PROTEIN"/>
    <property type="match status" value="1"/>
</dbReference>
<feature type="domain" description="Sigma-54 factor interaction" evidence="3">
    <location>
        <begin position="349"/>
        <end position="574"/>
    </location>
</feature>
<evidence type="ECO:0000256" key="1">
    <source>
        <dbReference type="ARBA" id="ARBA00022741"/>
    </source>
</evidence>
<evidence type="ECO:0000259" key="3">
    <source>
        <dbReference type="PROSITE" id="PS50045"/>
    </source>
</evidence>